<dbReference type="GO" id="GO:0008725">
    <property type="term" value="F:DNA-3-methyladenine glycosylase activity"/>
    <property type="evidence" value="ECO:0007669"/>
    <property type="project" value="TreeGrafter"/>
</dbReference>
<dbReference type="PANTHER" id="PTHR43003:SF13">
    <property type="entry name" value="DNA-3-METHYLADENINE GLYCOSYLASE 2"/>
    <property type="match status" value="1"/>
</dbReference>
<name>A0A1T5KXQ7_9MICO</name>
<dbReference type="SUPFAM" id="SSF48150">
    <property type="entry name" value="DNA-glycosylase"/>
    <property type="match status" value="1"/>
</dbReference>
<evidence type="ECO:0000256" key="1">
    <source>
        <dbReference type="ARBA" id="ARBA00000086"/>
    </source>
</evidence>
<dbReference type="Gene3D" id="1.10.1670.10">
    <property type="entry name" value="Helix-hairpin-Helix base-excision DNA repair enzymes (C-terminal)"/>
    <property type="match status" value="1"/>
</dbReference>
<evidence type="ECO:0000259" key="6">
    <source>
        <dbReference type="SMART" id="SM01009"/>
    </source>
</evidence>
<dbReference type="SUPFAM" id="SSF55945">
    <property type="entry name" value="TATA-box binding protein-like"/>
    <property type="match status" value="1"/>
</dbReference>
<comment type="catalytic activity">
    <reaction evidence="1">
        <text>Hydrolysis of alkylated DNA, releasing 3-methyladenine, 3-methylguanine, 7-methylguanine and 7-methyladenine.</text>
        <dbReference type="EC" id="3.2.2.21"/>
    </reaction>
</comment>
<dbReference type="Proteomes" id="UP000190857">
    <property type="component" value="Unassembled WGS sequence"/>
</dbReference>
<dbReference type="EMBL" id="FUZP01000003">
    <property type="protein sequence ID" value="SKC68471.1"/>
    <property type="molecule type" value="Genomic_DNA"/>
</dbReference>
<dbReference type="RefSeq" id="WP_079728662.1">
    <property type="nucleotide sequence ID" value="NZ_FUZP01000003.1"/>
</dbReference>
<reference evidence="7 8" key="1">
    <citation type="submission" date="2017-02" db="EMBL/GenBank/DDBJ databases">
        <authorList>
            <person name="Peterson S.W."/>
        </authorList>
    </citation>
    <scope>NUCLEOTIDE SEQUENCE [LARGE SCALE GENOMIC DNA]</scope>
    <source>
        <strain evidence="7 8">VKM Ac-2059</strain>
    </source>
</reference>
<dbReference type="GO" id="GO:0005737">
    <property type="term" value="C:cytoplasm"/>
    <property type="evidence" value="ECO:0007669"/>
    <property type="project" value="TreeGrafter"/>
</dbReference>
<dbReference type="AlphaFoldDB" id="A0A1T5KXQ7"/>
<evidence type="ECO:0000256" key="4">
    <source>
        <dbReference type="ARBA" id="ARBA00023204"/>
    </source>
</evidence>
<dbReference type="OrthoDB" id="9811249at2"/>
<accession>A0A1T5KXQ7</accession>
<organism evidence="7 8">
    <name type="scientific">Okibacterium fritillariae</name>
    <dbReference type="NCBI Taxonomy" id="123320"/>
    <lineage>
        <taxon>Bacteria</taxon>
        <taxon>Bacillati</taxon>
        <taxon>Actinomycetota</taxon>
        <taxon>Actinomycetes</taxon>
        <taxon>Micrococcales</taxon>
        <taxon>Microbacteriaceae</taxon>
        <taxon>Okibacterium</taxon>
    </lineage>
</organism>
<keyword evidence="4" id="KW-0234">DNA repair</keyword>
<dbReference type="Gene3D" id="3.30.310.20">
    <property type="entry name" value="DNA-3-methyladenine glycosylase AlkA, N-terminal domain"/>
    <property type="match status" value="1"/>
</dbReference>
<dbReference type="InterPro" id="IPR023170">
    <property type="entry name" value="HhH_base_excis_C"/>
</dbReference>
<dbReference type="PANTHER" id="PTHR43003">
    <property type="entry name" value="DNA-3-METHYLADENINE GLYCOSYLASE"/>
    <property type="match status" value="1"/>
</dbReference>
<dbReference type="Pfam" id="PF06029">
    <property type="entry name" value="AlkA_N"/>
    <property type="match status" value="1"/>
</dbReference>
<dbReference type="GO" id="GO:0043916">
    <property type="term" value="F:DNA-7-methylguanine glycosylase activity"/>
    <property type="evidence" value="ECO:0007669"/>
    <property type="project" value="TreeGrafter"/>
</dbReference>
<dbReference type="SMART" id="SM00478">
    <property type="entry name" value="ENDO3c"/>
    <property type="match status" value="1"/>
</dbReference>
<dbReference type="InterPro" id="IPR003265">
    <property type="entry name" value="HhH-GPD_domain"/>
</dbReference>
<dbReference type="InterPro" id="IPR037046">
    <property type="entry name" value="AlkA_N_sf"/>
</dbReference>
<dbReference type="Pfam" id="PF00730">
    <property type="entry name" value="HhH-GPD"/>
    <property type="match status" value="1"/>
</dbReference>
<dbReference type="InterPro" id="IPR051912">
    <property type="entry name" value="Alkylbase_DNA_Glycosylase/TA"/>
</dbReference>
<evidence type="ECO:0000259" key="5">
    <source>
        <dbReference type="SMART" id="SM00478"/>
    </source>
</evidence>
<evidence type="ECO:0000313" key="7">
    <source>
        <dbReference type="EMBL" id="SKC68471.1"/>
    </source>
</evidence>
<keyword evidence="8" id="KW-1185">Reference proteome</keyword>
<feature type="domain" description="DNA-3-methyladenine glycosylase AlkA N-terminal" evidence="6">
    <location>
        <begin position="8"/>
        <end position="133"/>
    </location>
</feature>
<evidence type="ECO:0000256" key="3">
    <source>
        <dbReference type="ARBA" id="ARBA00022763"/>
    </source>
</evidence>
<gene>
    <name evidence="7" type="ORF">SAMN06309945_2635</name>
</gene>
<evidence type="ECO:0000256" key="2">
    <source>
        <dbReference type="ARBA" id="ARBA00012000"/>
    </source>
</evidence>
<dbReference type="Gene3D" id="1.10.340.30">
    <property type="entry name" value="Hypothetical protein, domain 2"/>
    <property type="match status" value="1"/>
</dbReference>
<evidence type="ECO:0000313" key="8">
    <source>
        <dbReference type="Proteomes" id="UP000190857"/>
    </source>
</evidence>
<feature type="domain" description="HhH-GPD" evidence="5">
    <location>
        <begin position="143"/>
        <end position="295"/>
    </location>
</feature>
<dbReference type="InterPro" id="IPR011257">
    <property type="entry name" value="DNA_glycosylase"/>
</dbReference>
<dbReference type="GO" id="GO:0006285">
    <property type="term" value="P:base-excision repair, AP site formation"/>
    <property type="evidence" value="ECO:0007669"/>
    <property type="project" value="TreeGrafter"/>
</dbReference>
<dbReference type="SMART" id="SM01009">
    <property type="entry name" value="AlkA_N"/>
    <property type="match status" value="1"/>
</dbReference>
<dbReference type="GO" id="GO:0032993">
    <property type="term" value="C:protein-DNA complex"/>
    <property type="evidence" value="ECO:0007669"/>
    <property type="project" value="TreeGrafter"/>
</dbReference>
<dbReference type="CDD" id="cd00056">
    <property type="entry name" value="ENDO3c"/>
    <property type="match status" value="1"/>
</dbReference>
<protein>
    <recommendedName>
        <fullName evidence="2">DNA-3-methyladenine glycosylase II</fullName>
        <ecNumber evidence="2">3.2.2.21</ecNumber>
    </recommendedName>
</protein>
<keyword evidence="3" id="KW-0227">DNA damage</keyword>
<dbReference type="STRING" id="123320.SAMN06309945_2635"/>
<dbReference type="GO" id="GO:0032131">
    <property type="term" value="F:alkylated DNA binding"/>
    <property type="evidence" value="ECO:0007669"/>
    <property type="project" value="TreeGrafter"/>
</dbReference>
<dbReference type="InterPro" id="IPR010316">
    <property type="entry name" value="AlkA_N"/>
</dbReference>
<dbReference type="GO" id="GO:0006307">
    <property type="term" value="P:DNA alkylation repair"/>
    <property type="evidence" value="ECO:0007669"/>
    <property type="project" value="TreeGrafter"/>
</dbReference>
<sequence length="309" mass="33247">MTASVEIDTVLPVDGPLDVSSLRRFLDAHVVTGLDVVDHTAGTTTRSLDGPHGPAVATIFWPDEVGDSEKRSPLKLHLRLSHGDDRDAVVALLRRWLDLDADSERIAADLGRDDRLGPLVAARPGLRIPGSVNGAETALFTVLGQQVSLAAARTFQGRLVAAVSPENEWGFRSSPDPAVIADAHTEDLRAALGITRSRVAALQALARVLADGLELAPHVDHADARRRLLAVKGIGPWTADYVALRCLRDDDAFPSGDLILKRALGAKTPAEAIRLAEPWRPWRGYATLHLWTAAVFVDAQHPMHALPPA</sequence>
<proteinExistence type="predicted"/>
<dbReference type="EC" id="3.2.2.21" evidence="2"/>